<dbReference type="GO" id="GO:0016020">
    <property type="term" value="C:membrane"/>
    <property type="evidence" value="ECO:0007669"/>
    <property type="project" value="GOC"/>
</dbReference>
<evidence type="ECO:0000256" key="3">
    <source>
        <dbReference type="ARBA" id="ARBA00022556"/>
    </source>
</evidence>
<dbReference type="InterPro" id="IPR003835">
    <property type="entry name" value="Glyco_trans_19"/>
</dbReference>
<dbReference type="GO" id="GO:0009245">
    <property type="term" value="P:lipid A biosynthetic process"/>
    <property type="evidence" value="ECO:0007669"/>
    <property type="project" value="UniProtKB-KW"/>
</dbReference>
<evidence type="ECO:0000256" key="4">
    <source>
        <dbReference type="ARBA" id="ARBA00022676"/>
    </source>
</evidence>
<dbReference type="Gene3D" id="3.40.50.2000">
    <property type="entry name" value="Glycogen Phosphorylase B"/>
    <property type="match status" value="1"/>
</dbReference>
<sequence length="385" mass="43124">MENHEPEKSKLNILIVTGEESGDTYAGRLARSFLDLNEGIKIEGIGGPKMREAGARTFYDISQMSVMGILPILGRIRFFFRVLAELKARIANGEYDAVVLIDYPEFNMKLAEYARGRGVPVFYYVCPQVWAWRRYRTRKIARNFDLVFVVFPFEQEFYEKRGIKARFLGHPILDEYEAPDDANKTREEFGANSGETLVGIAPGSRNHEVKKMLPVMLEATKIIQKTRPVKLVIPCAKSVDEDLVRKTLEQAGVKAAIVKGKMWNVISVCDFLICKSGTSTLQAAITETPMVIVYKSDFIGYAMVRLLAHTKWAGLPNILAGKEVIPELLQGDATPEAIAATALPYITDVSRRNQMRDELKFIHKSLGQPGASSRAAKVIVDYIKG</sequence>
<gene>
    <name evidence="8" type="ORF">MNBD_NITROSPINAE02-819</name>
</gene>
<dbReference type="SUPFAM" id="SSF53756">
    <property type="entry name" value="UDP-Glycosyltransferase/glycogen phosphorylase"/>
    <property type="match status" value="1"/>
</dbReference>
<dbReference type="Pfam" id="PF02684">
    <property type="entry name" value="LpxB"/>
    <property type="match status" value="1"/>
</dbReference>
<keyword evidence="3" id="KW-0441">Lipid A biosynthesis</keyword>
<protein>
    <recommendedName>
        <fullName evidence="1">lipid-A-disaccharide synthase</fullName>
        <ecNumber evidence="1">2.4.1.182</ecNumber>
    </recommendedName>
</protein>
<comment type="catalytic activity">
    <reaction evidence="7">
        <text>a lipid X + a UDP-2-N,3-O-bis[(3R)-3-hydroxyacyl]-alpha-D-glucosamine = a lipid A disaccharide + UDP + H(+)</text>
        <dbReference type="Rhea" id="RHEA:67828"/>
        <dbReference type="ChEBI" id="CHEBI:15378"/>
        <dbReference type="ChEBI" id="CHEBI:58223"/>
        <dbReference type="ChEBI" id="CHEBI:137748"/>
        <dbReference type="ChEBI" id="CHEBI:176338"/>
        <dbReference type="ChEBI" id="CHEBI:176343"/>
        <dbReference type="EC" id="2.4.1.182"/>
    </reaction>
</comment>
<evidence type="ECO:0000256" key="6">
    <source>
        <dbReference type="ARBA" id="ARBA00023098"/>
    </source>
</evidence>
<dbReference type="NCBIfam" id="TIGR00215">
    <property type="entry name" value="lpxB"/>
    <property type="match status" value="1"/>
</dbReference>
<dbReference type="EMBL" id="UOGE01000068">
    <property type="protein sequence ID" value="VAX21744.1"/>
    <property type="molecule type" value="Genomic_DNA"/>
</dbReference>
<evidence type="ECO:0000256" key="5">
    <source>
        <dbReference type="ARBA" id="ARBA00022679"/>
    </source>
</evidence>
<name>A0A3B1CCJ9_9ZZZZ</name>
<reference evidence="8" key="1">
    <citation type="submission" date="2018-06" db="EMBL/GenBank/DDBJ databases">
        <authorList>
            <person name="Zhirakovskaya E."/>
        </authorList>
    </citation>
    <scope>NUCLEOTIDE SEQUENCE</scope>
</reference>
<keyword evidence="5 8" id="KW-0808">Transferase</keyword>
<dbReference type="GO" id="GO:0008915">
    <property type="term" value="F:lipid-A-disaccharide synthase activity"/>
    <property type="evidence" value="ECO:0007669"/>
    <property type="project" value="UniProtKB-EC"/>
</dbReference>
<dbReference type="PANTHER" id="PTHR30372">
    <property type="entry name" value="LIPID-A-DISACCHARIDE SYNTHASE"/>
    <property type="match status" value="1"/>
</dbReference>
<dbReference type="AlphaFoldDB" id="A0A3B1CCJ9"/>
<dbReference type="PANTHER" id="PTHR30372:SF4">
    <property type="entry name" value="LIPID-A-DISACCHARIDE SYNTHASE, MITOCHONDRIAL-RELATED"/>
    <property type="match status" value="1"/>
</dbReference>
<accession>A0A3B1CCJ9</accession>
<organism evidence="8">
    <name type="scientific">hydrothermal vent metagenome</name>
    <dbReference type="NCBI Taxonomy" id="652676"/>
    <lineage>
        <taxon>unclassified sequences</taxon>
        <taxon>metagenomes</taxon>
        <taxon>ecological metagenomes</taxon>
    </lineage>
</organism>
<evidence type="ECO:0000256" key="1">
    <source>
        <dbReference type="ARBA" id="ARBA00012687"/>
    </source>
</evidence>
<proteinExistence type="predicted"/>
<dbReference type="EC" id="2.4.1.182" evidence="1"/>
<dbReference type="GO" id="GO:0005543">
    <property type="term" value="F:phospholipid binding"/>
    <property type="evidence" value="ECO:0007669"/>
    <property type="project" value="TreeGrafter"/>
</dbReference>
<keyword evidence="2" id="KW-0444">Lipid biosynthesis</keyword>
<keyword evidence="6" id="KW-0443">Lipid metabolism</keyword>
<evidence type="ECO:0000256" key="2">
    <source>
        <dbReference type="ARBA" id="ARBA00022516"/>
    </source>
</evidence>
<keyword evidence="4 8" id="KW-0328">Glycosyltransferase</keyword>
<evidence type="ECO:0000313" key="8">
    <source>
        <dbReference type="EMBL" id="VAX21744.1"/>
    </source>
</evidence>
<evidence type="ECO:0000256" key="7">
    <source>
        <dbReference type="ARBA" id="ARBA00048975"/>
    </source>
</evidence>